<dbReference type="InParanoid" id="A0A1Y2EF49"/>
<keyword evidence="2" id="KW-1185">Reference proteome</keyword>
<dbReference type="Proteomes" id="UP000193689">
    <property type="component" value="Unassembled WGS sequence"/>
</dbReference>
<evidence type="ECO:0000313" key="2">
    <source>
        <dbReference type="Proteomes" id="UP000193689"/>
    </source>
</evidence>
<reference evidence="1 2" key="1">
    <citation type="submission" date="2016-07" db="EMBL/GenBank/DDBJ databases">
        <title>Pervasive Adenine N6-methylation of Active Genes in Fungi.</title>
        <authorList>
            <consortium name="DOE Joint Genome Institute"/>
            <person name="Mondo S.J."/>
            <person name="Dannebaum R.O."/>
            <person name="Kuo R.C."/>
            <person name="Labutti K."/>
            <person name="Haridas S."/>
            <person name="Kuo A."/>
            <person name="Salamov A."/>
            <person name="Ahrendt S.R."/>
            <person name="Lipzen A."/>
            <person name="Sullivan W."/>
            <person name="Andreopoulos W.B."/>
            <person name="Clum A."/>
            <person name="Lindquist E."/>
            <person name="Daum C."/>
            <person name="Ramamoorthy G.K."/>
            <person name="Gryganskyi A."/>
            <person name="Culley D."/>
            <person name="Magnuson J.K."/>
            <person name="James T.Y."/>
            <person name="O'Malley M.A."/>
            <person name="Stajich J.E."/>
            <person name="Spatafora J.W."/>
            <person name="Visel A."/>
            <person name="Grigoriev I.V."/>
        </authorList>
    </citation>
    <scope>NUCLEOTIDE SEQUENCE [LARGE SCALE GENOMIC DNA]</scope>
    <source>
        <strain evidence="1 2">CBS 129021</strain>
    </source>
</reference>
<gene>
    <name evidence="1" type="ORF">BCR38DRAFT_503464</name>
</gene>
<accession>A0A1Y2EF49</accession>
<dbReference type="RefSeq" id="XP_040720153.1">
    <property type="nucleotide sequence ID" value="XM_040864877.1"/>
</dbReference>
<name>A0A1Y2EF49_9PEZI</name>
<dbReference type="EMBL" id="MCFJ01000002">
    <property type="protein sequence ID" value="ORY70203.1"/>
    <property type="molecule type" value="Genomic_DNA"/>
</dbReference>
<proteinExistence type="predicted"/>
<protein>
    <submittedName>
        <fullName evidence="1">Uncharacterized protein</fullName>
    </submittedName>
</protein>
<dbReference type="GeneID" id="63781089"/>
<organism evidence="1 2">
    <name type="scientific">Pseudomassariella vexata</name>
    <dbReference type="NCBI Taxonomy" id="1141098"/>
    <lineage>
        <taxon>Eukaryota</taxon>
        <taxon>Fungi</taxon>
        <taxon>Dikarya</taxon>
        <taxon>Ascomycota</taxon>
        <taxon>Pezizomycotina</taxon>
        <taxon>Sordariomycetes</taxon>
        <taxon>Xylariomycetidae</taxon>
        <taxon>Amphisphaeriales</taxon>
        <taxon>Pseudomassariaceae</taxon>
        <taxon>Pseudomassariella</taxon>
    </lineage>
</organism>
<evidence type="ECO:0000313" key="1">
    <source>
        <dbReference type="EMBL" id="ORY70203.1"/>
    </source>
</evidence>
<sequence>MNNIERIETSADIKLWFDKPERGLGVAMHVRHNARDMEATSPTMYLKNNLAGSLMLDADALRSEMRYVSFNPKHLVASLKTGPEKRNGLDPITGMLSSHYLQRGHRLQSRLLLPWADPKVSNQSMPPLLPRKVGRDASYVALKTSASGSRACRKKHASYSWVDEELARASYLKTCG</sequence>
<comment type="caution">
    <text evidence="1">The sequence shown here is derived from an EMBL/GenBank/DDBJ whole genome shotgun (WGS) entry which is preliminary data.</text>
</comment>
<dbReference type="AlphaFoldDB" id="A0A1Y2EF49"/>